<feature type="compositionally biased region" description="Basic residues" evidence="1">
    <location>
        <begin position="251"/>
        <end position="263"/>
    </location>
</feature>
<evidence type="ECO:0000313" key="3">
    <source>
        <dbReference type="Proteomes" id="UP000319663"/>
    </source>
</evidence>
<comment type="caution">
    <text evidence="2">The sequence shown here is derived from an EMBL/GenBank/DDBJ whole genome shotgun (WGS) entry which is preliminary data.</text>
</comment>
<reference evidence="2 3" key="1">
    <citation type="submission" date="2019-06" db="EMBL/GenBank/DDBJ databases">
        <title>Wine fermentation using esterase from Monascus purpureus.</title>
        <authorList>
            <person name="Geng C."/>
            <person name="Zhang Y."/>
        </authorList>
    </citation>
    <scope>NUCLEOTIDE SEQUENCE [LARGE SCALE GENOMIC DNA]</scope>
    <source>
        <strain evidence="2">HQ1</strain>
    </source>
</reference>
<dbReference type="EMBL" id="VIFY01000357">
    <property type="protein sequence ID" value="TQB67578.1"/>
    <property type="molecule type" value="Genomic_DNA"/>
</dbReference>
<proteinExistence type="predicted"/>
<sequence>MPRGRPRKRAAAQAPRTKRQRKNTPPAWQGDTDTNADVDTDFLVCVNENVEDGIGDSKDGSDSQPWESPVRKTGDARETLKALQNLIESTEKEEELAKAFEKTVKDEEQRLLGIVEEFDREMQVSFTLKAEEEEFEAQFAELLTAALAPTGTGTSETAPFVLGNPDDERLRLDITADKHPLYIASKALLDSTQAMLKDCKKYLKQTKKLQVPDTPNAAWEQEQREAMRIISAAKVATAAEIEQLLNDEREKRKKKDVKKNKQKQKQEKYLGSHDSTKDQKLSHLPSSIEGEGGKGESIIENDVRLQQVLTMGRQAVEKEHGKREVYGWGKVACQVEKAMKGLVKALPDEKD</sequence>
<feature type="region of interest" description="Disordered" evidence="1">
    <location>
        <begin position="49"/>
        <end position="77"/>
    </location>
</feature>
<organism evidence="2 3">
    <name type="scientific">Monascus purpureus</name>
    <name type="common">Red mold</name>
    <name type="synonym">Monascus anka</name>
    <dbReference type="NCBI Taxonomy" id="5098"/>
    <lineage>
        <taxon>Eukaryota</taxon>
        <taxon>Fungi</taxon>
        <taxon>Dikarya</taxon>
        <taxon>Ascomycota</taxon>
        <taxon>Pezizomycotina</taxon>
        <taxon>Eurotiomycetes</taxon>
        <taxon>Eurotiomycetidae</taxon>
        <taxon>Eurotiales</taxon>
        <taxon>Aspergillaceae</taxon>
        <taxon>Monascus</taxon>
    </lineage>
</organism>
<evidence type="ECO:0000313" key="2">
    <source>
        <dbReference type="EMBL" id="TQB67578.1"/>
    </source>
</evidence>
<accession>A0A507QGE4</accession>
<dbReference type="AlphaFoldDB" id="A0A507QGE4"/>
<dbReference type="STRING" id="5098.A0A507QGE4"/>
<dbReference type="Proteomes" id="UP000319663">
    <property type="component" value="Unassembled WGS sequence"/>
</dbReference>
<keyword evidence="3" id="KW-1185">Reference proteome</keyword>
<evidence type="ECO:0000256" key="1">
    <source>
        <dbReference type="SAM" id="MobiDB-lite"/>
    </source>
</evidence>
<feature type="region of interest" description="Disordered" evidence="1">
    <location>
        <begin position="1"/>
        <end position="37"/>
    </location>
</feature>
<feature type="compositionally biased region" description="Basic and acidic residues" evidence="1">
    <location>
        <begin position="264"/>
        <end position="281"/>
    </location>
</feature>
<feature type="compositionally biased region" description="Basic residues" evidence="1">
    <location>
        <begin position="1"/>
        <end position="22"/>
    </location>
</feature>
<protein>
    <submittedName>
        <fullName evidence="2">Uncharacterized protein</fullName>
    </submittedName>
</protein>
<name>A0A507QGE4_MONPU</name>
<feature type="region of interest" description="Disordered" evidence="1">
    <location>
        <begin position="251"/>
        <end position="299"/>
    </location>
</feature>
<gene>
    <name evidence="2" type="ORF">MPDQ_005196</name>
</gene>